<keyword evidence="8" id="KW-0227">DNA damage</keyword>
<evidence type="ECO:0000259" key="12">
    <source>
        <dbReference type="Pfam" id="PF01035"/>
    </source>
</evidence>
<comment type="catalytic activity">
    <reaction evidence="1">
        <text>a 4-O-methyl-thymidine in DNA + L-cysteinyl-[protein] = a thymidine in DNA + S-methyl-L-cysteinyl-[protein]</text>
        <dbReference type="Rhea" id="RHEA:53428"/>
        <dbReference type="Rhea" id="RHEA-COMP:10131"/>
        <dbReference type="Rhea" id="RHEA-COMP:10132"/>
        <dbReference type="Rhea" id="RHEA-COMP:13555"/>
        <dbReference type="Rhea" id="RHEA-COMP:13556"/>
        <dbReference type="ChEBI" id="CHEBI:29950"/>
        <dbReference type="ChEBI" id="CHEBI:82612"/>
        <dbReference type="ChEBI" id="CHEBI:137386"/>
        <dbReference type="ChEBI" id="CHEBI:137387"/>
        <dbReference type="EC" id="2.1.1.63"/>
    </reaction>
</comment>
<evidence type="ECO:0000256" key="9">
    <source>
        <dbReference type="ARBA" id="ARBA00023204"/>
    </source>
</evidence>
<evidence type="ECO:0000256" key="1">
    <source>
        <dbReference type="ARBA" id="ARBA00001286"/>
    </source>
</evidence>
<protein>
    <recommendedName>
        <fullName evidence="5">Methylated-DNA--protein-cysteine methyltransferase</fullName>
        <ecNumber evidence="4">2.1.1.63</ecNumber>
    </recommendedName>
</protein>
<gene>
    <name evidence="13" type="ORF">COV10_00105</name>
</gene>
<comment type="catalytic activity">
    <reaction evidence="10">
        <text>a 6-O-methyl-2'-deoxyguanosine in DNA + L-cysteinyl-[protein] = S-methyl-L-cysteinyl-[protein] + a 2'-deoxyguanosine in DNA</text>
        <dbReference type="Rhea" id="RHEA:24000"/>
        <dbReference type="Rhea" id="RHEA-COMP:10131"/>
        <dbReference type="Rhea" id="RHEA-COMP:10132"/>
        <dbReference type="Rhea" id="RHEA-COMP:11367"/>
        <dbReference type="Rhea" id="RHEA-COMP:11368"/>
        <dbReference type="ChEBI" id="CHEBI:29950"/>
        <dbReference type="ChEBI" id="CHEBI:82612"/>
        <dbReference type="ChEBI" id="CHEBI:85445"/>
        <dbReference type="ChEBI" id="CHEBI:85448"/>
        <dbReference type="EC" id="2.1.1.63"/>
    </reaction>
</comment>
<dbReference type="Gene3D" id="1.10.10.10">
    <property type="entry name" value="Winged helix-like DNA-binding domain superfamily/Winged helix DNA-binding domain"/>
    <property type="match status" value="1"/>
</dbReference>
<dbReference type="PANTHER" id="PTHR46460:SF1">
    <property type="entry name" value="METHYLATED-DNA--PROTEIN-CYSTEINE METHYLTRANSFERASE"/>
    <property type="match status" value="1"/>
</dbReference>
<comment type="function">
    <text evidence="2">Involved in the cellular defense against the biological effects of O6-methylguanine (O6-MeG) and O4-methylthymine (O4-MeT) in DNA. Repairs the methylated nucleobase in DNA by stoichiometrically transferring the methyl group to a cysteine residue in the enzyme. This is a suicide reaction: the enzyme is irreversibly inactivated.</text>
</comment>
<dbReference type="Pfam" id="PF01035">
    <property type="entry name" value="DNA_binding_1"/>
    <property type="match status" value="1"/>
</dbReference>
<name>A0A2H0RFW8_9BACT</name>
<dbReference type="InterPro" id="IPR036388">
    <property type="entry name" value="WH-like_DNA-bd_sf"/>
</dbReference>
<accession>A0A2H0RFW8</accession>
<dbReference type="InterPro" id="IPR036217">
    <property type="entry name" value="MethylDNA_cys_MeTrfase_DNAb"/>
</dbReference>
<evidence type="ECO:0000256" key="4">
    <source>
        <dbReference type="ARBA" id="ARBA00011918"/>
    </source>
</evidence>
<feature type="domain" description="Methylated-DNA-[protein]-cysteine S-methyltransferase DNA binding" evidence="12">
    <location>
        <begin position="4"/>
        <end position="82"/>
    </location>
</feature>
<evidence type="ECO:0000313" key="13">
    <source>
        <dbReference type="EMBL" id="PIR45276.1"/>
    </source>
</evidence>
<sequence length="88" mass="9481">MKSFRERVLVVVSSIPKGHTATYAQVAAKAGNPKAARAIGTIMRKNFNPLIPCHRVVRSDGTVGEYNRGGPGAKTKLLHTESATLRHS</sequence>
<evidence type="ECO:0000256" key="7">
    <source>
        <dbReference type="ARBA" id="ARBA00022679"/>
    </source>
</evidence>
<dbReference type="PANTHER" id="PTHR46460">
    <property type="entry name" value="METHYLATED-DNA--PROTEIN-CYSTEINE METHYLTRANSFERASE"/>
    <property type="match status" value="1"/>
</dbReference>
<dbReference type="Proteomes" id="UP000228767">
    <property type="component" value="Unassembled WGS sequence"/>
</dbReference>
<evidence type="ECO:0000256" key="3">
    <source>
        <dbReference type="ARBA" id="ARBA00008711"/>
    </source>
</evidence>
<dbReference type="EC" id="2.1.1.63" evidence="4"/>
<dbReference type="InterPro" id="IPR014048">
    <property type="entry name" value="MethylDNA_cys_MeTrfase_DNA-bd"/>
</dbReference>
<evidence type="ECO:0000256" key="6">
    <source>
        <dbReference type="ARBA" id="ARBA00022603"/>
    </source>
</evidence>
<dbReference type="NCBIfam" id="TIGR00589">
    <property type="entry name" value="ogt"/>
    <property type="match status" value="1"/>
</dbReference>
<evidence type="ECO:0000256" key="2">
    <source>
        <dbReference type="ARBA" id="ARBA00003317"/>
    </source>
</evidence>
<evidence type="ECO:0000256" key="8">
    <source>
        <dbReference type="ARBA" id="ARBA00022763"/>
    </source>
</evidence>
<dbReference type="GO" id="GO:0032259">
    <property type="term" value="P:methylation"/>
    <property type="evidence" value="ECO:0007669"/>
    <property type="project" value="UniProtKB-KW"/>
</dbReference>
<evidence type="ECO:0000256" key="10">
    <source>
        <dbReference type="ARBA" id="ARBA00049348"/>
    </source>
</evidence>
<dbReference type="InterPro" id="IPR001497">
    <property type="entry name" value="MethylDNA_cys_MeTrfase_AS"/>
</dbReference>
<feature type="region of interest" description="Disordered" evidence="11">
    <location>
        <begin position="62"/>
        <end position="88"/>
    </location>
</feature>
<keyword evidence="6 13" id="KW-0489">Methyltransferase</keyword>
<proteinExistence type="inferred from homology"/>
<keyword evidence="7 13" id="KW-0808">Transferase</keyword>
<dbReference type="GO" id="GO:0003908">
    <property type="term" value="F:methylated-DNA-[protein]-cysteine S-methyltransferase activity"/>
    <property type="evidence" value="ECO:0007669"/>
    <property type="project" value="UniProtKB-EC"/>
</dbReference>
<keyword evidence="9" id="KW-0234">DNA repair</keyword>
<dbReference type="GO" id="GO:0006281">
    <property type="term" value="P:DNA repair"/>
    <property type="evidence" value="ECO:0007669"/>
    <property type="project" value="UniProtKB-KW"/>
</dbReference>
<reference evidence="13 14" key="1">
    <citation type="submission" date="2017-09" db="EMBL/GenBank/DDBJ databases">
        <title>Depth-based differentiation of microbial function through sediment-hosted aquifers and enrichment of novel symbionts in the deep terrestrial subsurface.</title>
        <authorList>
            <person name="Probst A.J."/>
            <person name="Ladd B."/>
            <person name="Jarett J.K."/>
            <person name="Geller-Mcgrath D.E."/>
            <person name="Sieber C.M."/>
            <person name="Emerson J.B."/>
            <person name="Anantharaman K."/>
            <person name="Thomas B.C."/>
            <person name="Malmstrom R."/>
            <person name="Stieglmeier M."/>
            <person name="Klingl A."/>
            <person name="Woyke T."/>
            <person name="Ryan C.M."/>
            <person name="Banfield J.F."/>
        </authorList>
    </citation>
    <scope>NUCLEOTIDE SEQUENCE [LARGE SCALE GENOMIC DNA]</scope>
    <source>
        <strain evidence="13">CG10_big_fil_rev_8_21_14_0_10_51_16</strain>
    </source>
</reference>
<organism evidence="13 14">
    <name type="scientific">Candidatus Vogelbacteria bacterium CG10_big_fil_rev_8_21_14_0_10_51_16</name>
    <dbReference type="NCBI Taxonomy" id="1975045"/>
    <lineage>
        <taxon>Bacteria</taxon>
        <taxon>Candidatus Vogeliibacteriota</taxon>
    </lineage>
</organism>
<evidence type="ECO:0000256" key="5">
    <source>
        <dbReference type="ARBA" id="ARBA00015377"/>
    </source>
</evidence>
<comment type="caution">
    <text evidence="13">The sequence shown here is derived from an EMBL/GenBank/DDBJ whole genome shotgun (WGS) entry which is preliminary data.</text>
</comment>
<dbReference type="CDD" id="cd06445">
    <property type="entry name" value="ATase"/>
    <property type="match status" value="1"/>
</dbReference>
<dbReference type="SUPFAM" id="SSF46767">
    <property type="entry name" value="Methylated DNA-protein cysteine methyltransferase, C-terminal domain"/>
    <property type="match status" value="1"/>
</dbReference>
<dbReference type="AlphaFoldDB" id="A0A2H0RFW8"/>
<comment type="similarity">
    <text evidence="3">Belongs to the MGMT family.</text>
</comment>
<dbReference type="EMBL" id="PCYI01000001">
    <property type="protein sequence ID" value="PIR45276.1"/>
    <property type="molecule type" value="Genomic_DNA"/>
</dbReference>
<dbReference type="PROSITE" id="PS00374">
    <property type="entry name" value="MGMT"/>
    <property type="match status" value="1"/>
</dbReference>
<evidence type="ECO:0000313" key="14">
    <source>
        <dbReference type="Proteomes" id="UP000228767"/>
    </source>
</evidence>
<evidence type="ECO:0000256" key="11">
    <source>
        <dbReference type="SAM" id="MobiDB-lite"/>
    </source>
</evidence>